<dbReference type="Gene3D" id="3.40.50.10860">
    <property type="entry name" value="Leucine Dehydrogenase, chain A, domain 1"/>
    <property type="match status" value="1"/>
</dbReference>
<dbReference type="SUPFAM" id="SSF52540">
    <property type="entry name" value="P-loop containing nucleoside triphosphate hydrolases"/>
    <property type="match status" value="1"/>
</dbReference>
<evidence type="ECO:0000256" key="1">
    <source>
        <dbReference type="ARBA" id="ARBA00006477"/>
    </source>
</evidence>
<dbReference type="FunFam" id="3.40.50.720:FF:000386">
    <property type="entry name" value="Quinate repressor protein"/>
    <property type="match status" value="1"/>
</dbReference>
<evidence type="ECO:0000256" key="2">
    <source>
        <dbReference type="ARBA" id="ARBA00009349"/>
    </source>
</evidence>
<dbReference type="PANTHER" id="PTHR21090">
    <property type="entry name" value="AROM/DEHYDROQUINATE SYNTHASE"/>
    <property type="match status" value="1"/>
</dbReference>
<dbReference type="Pfam" id="PF01488">
    <property type="entry name" value="Shikimate_DH"/>
    <property type="match status" value="1"/>
</dbReference>
<dbReference type="InterPro" id="IPR046346">
    <property type="entry name" value="Aminoacid_DH-like_N_sf"/>
</dbReference>
<name>A0A2T3AKS1_9PEZI</name>
<dbReference type="AlphaFoldDB" id="A0A2T3AKS1"/>
<dbReference type="Pfam" id="PF01202">
    <property type="entry name" value="SKI"/>
    <property type="match status" value="1"/>
</dbReference>
<feature type="domain" description="Quinate/shikimate 5-dehydrogenase/glutamyl-tRNA reductase" evidence="3">
    <location>
        <begin position="608"/>
        <end position="656"/>
    </location>
</feature>
<evidence type="ECO:0000259" key="3">
    <source>
        <dbReference type="Pfam" id="PF01488"/>
    </source>
</evidence>
<accession>A0A2T3AKS1</accession>
<sequence>MAVEEALTTAPRNARLFSPDASIVLVGCRGAGKRSLGFIGALHLHRRLITEDHYFHHVTGLSRLDFLRKHGKHEFNRRNDEVFKRMLDEHRHRAIIECGMSSFSDEAQDALRMFSETNPVVYIHREKEEILRLLESADGERILRADQKHRTCTNLEYYNLHDPSRSEAALSHDGSTTGPWDSHMATPSSLLYAKQDFTRFVDFITGQGLVKLFVQSPFAVKAIPPEYRQHSYSLRLRLSYLLHMDLEWDDFEARGDCVELIIDHWPPNLYDEIAKCVGLIRRKLAVPIIYHVEECPREERRRSAEEKGRMDTELLELGLRLGVEYLSLDLQRKDIPIQRILALKGRSKIMGNFWNVGFLTTPWSDDGHLRDYQQAKALGCDLIRMVRFCSGDSSVEMLREFRARVDALIPDPKPPLVAYDFSILGIRTPLQSRILNPVKHPLMENERDHLATVNTAASCLSLLFSQGELEPLHFYTLGADVSYSLSPCMHHVAYDYTGMPHTFSAEACSTLEELNLICSDTSFGGAALTAPFKVAIVPHLKLKSHHATVIGAVNVLLPLRGKTDVILDHAKSRNRAGLTSEFYGDNTDWSSVFTCLQKSIRPRNYVRASKTTALVIGAGGQARAAIYALVQLGCRNIFIFNRTLSNAQVVADHFNNWAYKEGMTPGKGAISKICHILPSVWEPWPQQYEQPNIIISCVPATGVNGQPPADFEMPLQWLGSPTGGVVVELAYEPLITPLVAQMQVFRDTRNPAWTVVDGLENVSEMAIEAFELMTGRLAPRKLMKEACRKTWEQQRRERSSMSTTT</sequence>
<dbReference type="InterPro" id="IPR001381">
    <property type="entry name" value="DHquinase_I"/>
</dbReference>
<dbReference type="Gene3D" id="3.40.50.300">
    <property type="entry name" value="P-loop containing nucleotide triphosphate hydrolases"/>
    <property type="match status" value="1"/>
</dbReference>
<dbReference type="EMBL" id="KZ678378">
    <property type="protein sequence ID" value="PSS02260.1"/>
    <property type="molecule type" value="Genomic_DNA"/>
</dbReference>
<dbReference type="InterPro" id="IPR013785">
    <property type="entry name" value="Aldolase_TIM"/>
</dbReference>
<gene>
    <name evidence="5" type="ORF">BD289DRAFT_359868</name>
</gene>
<organism evidence="5 6">
    <name type="scientific">Coniella lustricola</name>
    <dbReference type="NCBI Taxonomy" id="2025994"/>
    <lineage>
        <taxon>Eukaryota</taxon>
        <taxon>Fungi</taxon>
        <taxon>Dikarya</taxon>
        <taxon>Ascomycota</taxon>
        <taxon>Pezizomycotina</taxon>
        <taxon>Sordariomycetes</taxon>
        <taxon>Sordariomycetidae</taxon>
        <taxon>Diaporthales</taxon>
        <taxon>Schizoparmaceae</taxon>
        <taxon>Coniella</taxon>
    </lineage>
</organism>
<dbReference type="STRING" id="2025994.A0A2T3AKS1"/>
<dbReference type="InterPro" id="IPR006151">
    <property type="entry name" value="Shikm_DH/Glu-tRNA_Rdtase"/>
</dbReference>
<dbReference type="GO" id="GO:0004764">
    <property type="term" value="F:shikimate 3-dehydrogenase (NADP+) activity"/>
    <property type="evidence" value="ECO:0007669"/>
    <property type="project" value="InterPro"/>
</dbReference>
<dbReference type="SUPFAM" id="SSF51569">
    <property type="entry name" value="Aldolase"/>
    <property type="match status" value="1"/>
</dbReference>
<dbReference type="SUPFAM" id="SSF53223">
    <property type="entry name" value="Aminoacid dehydrogenase-like, N-terminal domain"/>
    <property type="match status" value="1"/>
</dbReference>
<dbReference type="CDD" id="cd01065">
    <property type="entry name" value="NAD_bind_Shikimate_DH"/>
    <property type="match status" value="1"/>
</dbReference>
<dbReference type="GO" id="GO:0003855">
    <property type="term" value="F:3-dehydroquinate dehydratase activity"/>
    <property type="evidence" value="ECO:0007669"/>
    <property type="project" value="InterPro"/>
</dbReference>
<feature type="domain" description="Shikimate dehydrogenase substrate binding N-terminal" evidence="4">
    <location>
        <begin position="477"/>
        <end position="556"/>
    </location>
</feature>
<comment type="similarity">
    <text evidence="1">In the 2nd section; belongs to the type-I 3-dehydroquinase family.</text>
</comment>
<dbReference type="SUPFAM" id="SSF51735">
    <property type="entry name" value="NAD(P)-binding Rossmann-fold domains"/>
    <property type="match status" value="1"/>
</dbReference>
<dbReference type="InterPro" id="IPR036291">
    <property type="entry name" value="NAD(P)-bd_dom_sf"/>
</dbReference>
<dbReference type="GO" id="GO:0009423">
    <property type="term" value="P:chorismate biosynthetic process"/>
    <property type="evidence" value="ECO:0007669"/>
    <property type="project" value="TreeGrafter"/>
</dbReference>
<reference evidence="5 6" key="1">
    <citation type="journal article" date="2018" name="Mycol. Prog.">
        <title>Coniella lustricola, a new species from submerged detritus.</title>
        <authorList>
            <person name="Raudabaugh D.B."/>
            <person name="Iturriaga T."/>
            <person name="Carver A."/>
            <person name="Mondo S."/>
            <person name="Pangilinan J."/>
            <person name="Lipzen A."/>
            <person name="He G."/>
            <person name="Amirebrahimi M."/>
            <person name="Grigoriev I.V."/>
            <person name="Miller A.N."/>
        </authorList>
    </citation>
    <scope>NUCLEOTIDE SEQUENCE [LARGE SCALE GENOMIC DNA]</scope>
    <source>
        <strain evidence="5 6">B22-T-1</strain>
    </source>
</reference>
<dbReference type="InterPro" id="IPR027417">
    <property type="entry name" value="P-loop_NTPase"/>
</dbReference>
<comment type="similarity">
    <text evidence="2">In the N-terminal section; belongs to the shikimate kinase family.</text>
</comment>
<evidence type="ECO:0000259" key="4">
    <source>
        <dbReference type="Pfam" id="PF08501"/>
    </source>
</evidence>
<evidence type="ECO:0000313" key="5">
    <source>
        <dbReference type="EMBL" id="PSS02260.1"/>
    </source>
</evidence>
<evidence type="ECO:0000313" key="6">
    <source>
        <dbReference type="Proteomes" id="UP000241462"/>
    </source>
</evidence>
<dbReference type="InterPro" id="IPR013708">
    <property type="entry name" value="Shikimate_DH-bd_N"/>
</dbReference>
<dbReference type="PANTHER" id="PTHR21090:SF17">
    <property type="entry name" value="QUINATE REPRESSOR PROTEIN"/>
    <property type="match status" value="1"/>
</dbReference>
<protein>
    <submittedName>
        <fullName evidence="5">Uncharacterized protein</fullName>
    </submittedName>
</protein>
<keyword evidence="6" id="KW-1185">Reference proteome</keyword>
<dbReference type="Gene3D" id="3.40.50.720">
    <property type="entry name" value="NAD(P)-binding Rossmann-like Domain"/>
    <property type="match status" value="1"/>
</dbReference>
<dbReference type="OrthoDB" id="4415835at2759"/>
<dbReference type="Gene3D" id="3.20.20.70">
    <property type="entry name" value="Aldolase class I"/>
    <property type="match status" value="1"/>
</dbReference>
<proteinExistence type="inferred from homology"/>
<dbReference type="Pfam" id="PF01487">
    <property type="entry name" value="DHquinase_I"/>
    <property type="match status" value="1"/>
</dbReference>
<dbReference type="Pfam" id="PF08501">
    <property type="entry name" value="Shikimate_dh_N"/>
    <property type="match status" value="1"/>
</dbReference>
<dbReference type="Proteomes" id="UP000241462">
    <property type="component" value="Unassembled WGS sequence"/>
</dbReference>
<dbReference type="GO" id="GO:0003866">
    <property type="term" value="F:3-phosphoshikimate 1-carboxyvinyltransferase activity"/>
    <property type="evidence" value="ECO:0007669"/>
    <property type="project" value="TreeGrafter"/>
</dbReference>
<dbReference type="InterPro" id="IPR031322">
    <property type="entry name" value="Shikimate/glucono_kinase"/>
</dbReference>
<dbReference type="InParanoid" id="A0A2T3AKS1"/>